<evidence type="ECO:0000313" key="3">
    <source>
        <dbReference type="Proteomes" id="UP001390339"/>
    </source>
</evidence>
<dbReference type="EMBL" id="JAPCWZ010000009">
    <property type="protein sequence ID" value="KAK8851184.1"/>
    <property type="molecule type" value="Genomic_DNA"/>
</dbReference>
<organism evidence="2 3">
    <name type="scientific">Apiospora arundinis</name>
    <dbReference type="NCBI Taxonomy" id="335852"/>
    <lineage>
        <taxon>Eukaryota</taxon>
        <taxon>Fungi</taxon>
        <taxon>Dikarya</taxon>
        <taxon>Ascomycota</taxon>
        <taxon>Pezizomycotina</taxon>
        <taxon>Sordariomycetes</taxon>
        <taxon>Xylariomycetidae</taxon>
        <taxon>Amphisphaeriales</taxon>
        <taxon>Apiosporaceae</taxon>
        <taxon>Apiospora</taxon>
    </lineage>
</organism>
<accession>A0ABR2HR62</accession>
<keyword evidence="3" id="KW-1185">Reference proteome</keyword>
<dbReference type="Proteomes" id="UP001390339">
    <property type="component" value="Unassembled WGS sequence"/>
</dbReference>
<comment type="caution">
    <text evidence="2">The sequence shown here is derived from an EMBL/GenBank/DDBJ whole genome shotgun (WGS) entry which is preliminary data.</text>
</comment>
<feature type="region of interest" description="Disordered" evidence="1">
    <location>
        <begin position="1"/>
        <end position="220"/>
    </location>
</feature>
<feature type="compositionally biased region" description="Low complexity" evidence="1">
    <location>
        <begin position="59"/>
        <end position="74"/>
    </location>
</feature>
<feature type="compositionally biased region" description="Polar residues" evidence="1">
    <location>
        <begin position="39"/>
        <end position="56"/>
    </location>
</feature>
<feature type="compositionally biased region" description="Basic and acidic residues" evidence="1">
    <location>
        <begin position="1"/>
        <end position="13"/>
    </location>
</feature>
<feature type="compositionally biased region" description="Basic and acidic residues" evidence="1">
    <location>
        <begin position="165"/>
        <end position="179"/>
    </location>
</feature>
<gene>
    <name evidence="2" type="ORF">PGQ11_013663</name>
</gene>
<evidence type="ECO:0000256" key="1">
    <source>
        <dbReference type="SAM" id="MobiDB-lite"/>
    </source>
</evidence>
<evidence type="ECO:0000313" key="2">
    <source>
        <dbReference type="EMBL" id="KAK8851184.1"/>
    </source>
</evidence>
<proteinExistence type="predicted"/>
<sequence length="220" mass="23646">MASNRSHEDDPPRRSNRLNKPDYAFCFPSDTGHVERSTYGDNNADSDYVPSSQDTAGATPPSSQDSGSTSLSTSNRENRSNAPPPSSQSDDAATPDTASELHIFEDPPSPPPRGRGESASTPRGVNPPLGGLARSPLAPITPRNSRPFAVGSAQGKEKKKKNKEKGKGKEIDVSADHPRTIRTAIENKPSRESNGDGTPCRRSPKHPMMSNLPQCNIYED</sequence>
<name>A0ABR2HR62_9PEZI</name>
<protein>
    <submittedName>
        <fullName evidence="2">Uncharacterized protein</fullName>
    </submittedName>
</protein>
<reference evidence="2 3" key="1">
    <citation type="journal article" date="2024" name="IMA Fungus">
        <title>Apiospora arundinis, a panoply of carbohydrate-active enzymes and secondary metabolites.</title>
        <authorList>
            <person name="Sorensen T."/>
            <person name="Petersen C."/>
            <person name="Muurmann A.T."/>
            <person name="Christiansen J.V."/>
            <person name="Brundto M.L."/>
            <person name="Overgaard C.K."/>
            <person name="Boysen A.T."/>
            <person name="Wollenberg R.D."/>
            <person name="Larsen T.O."/>
            <person name="Sorensen J.L."/>
            <person name="Nielsen K.L."/>
            <person name="Sondergaard T.E."/>
        </authorList>
    </citation>
    <scope>NUCLEOTIDE SEQUENCE [LARGE SCALE GENOMIC DNA]</scope>
    <source>
        <strain evidence="2 3">AAU 773</strain>
    </source>
</reference>